<evidence type="ECO:0000259" key="1">
    <source>
        <dbReference type="Pfam" id="PF02627"/>
    </source>
</evidence>
<dbReference type="InterPro" id="IPR003779">
    <property type="entry name" value="CMD-like"/>
</dbReference>
<gene>
    <name evidence="2" type="ORF">METZ01_LOCUS166086</name>
</gene>
<evidence type="ECO:0000313" key="2">
    <source>
        <dbReference type="EMBL" id="SVB13232.1"/>
    </source>
</evidence>
<dbReference type="Pfam" id="PF02627">
    <property type="entry name" value="CMD"/>
    <property type="match status" value="1"/>
</dbReference>
<dbReference type="GO" id="GO:0051920">
    <property type="term" value="F:peroxiredoxin activity"/>
    <property type="evidence" value="ECO:0007669"/>
    <property type="project" value="InterPro"/>
</dbReference>
<dbReference type="AlphaFoldDB" id="A0A382BIX9"/>
<dbReference type="Gene3D" id="1.20.1290.10">
    <property type="entry name" value="AhpD-like"/>
    <property type="match status" value="1"/>
</dbReference>
<dbReference type="InterPro" id="IPR029032">
    <property type="entry name" value="AhpD-like"/>
</dbReference>
<dbReference type="PANTHER" id="PTHR34846">
    <property type="entry name" value="4-CARBOXYMUCONOLACTONE DECARBOXYLASE FAMILY PROTEIN (AFU_ORTHOLOGUE AFUA_6G11590)"/>
    <property type="match status" value="1"/>
</dbReference>
<name>A0A382BIX9_9ZZZZ</name>
<organism evidence="2">
    <name type="scientific">marine metagenome</name>
    <dbReference type="NCBI Taxonomy" id="408172"/>
    <lineage>
        <taxon>unclassified sequences</taxon>
        <taxon>metagenomes</taxon>
        <taxon>ecological metagenomes</taxon>
    </lineage>
</organism>
<dbReference type="SUPFAM" id="SSF69118">
    <property type="entry name" value="AhpD-like"/>
    <property type="match status" value="1"/>
</dbReference>
<sequence length="184" mass="21138">MRLSEPRIIPQEEKDWNEDVKELMKPFVSQGRVFNIFKTLAHHPDLARRWMVFANHILGKSTLPDRDRELLILRIGFLCQAGYEWGQHVLIARRCDMSDEEIRSAQTGPQTEGLSAKDKVLLQAADELHKDAHVSNKTWKGLTNYFDTQQLMDIVFTVGQYNLVSMALNSFGVQLDEGLPGWDI</sequence>
<feature type="domain" description="Carboxymuconolactone decarboxylase-like" evidence="1">
    <location>
        <begin position="44"/>
        <end position="109"/>
    </location>
</feature>
<reference evidence="2" key="1">
    <citation type="submission" date="2018-05" db="EMBL/GenBank/DDBJ databases">
        <authorList>
            <person name="Lanie J.A."/>
            <person name="Ng W.-L."/>
            <person name="Kazmierczak K.M."/>
            <person name="Andrzejewski T.M."/>
            <person name="Davidsen T.M."/>
            <person name="Wayne K.J."/>
            <person name="Tettelin H."/>
            <person name="Glass J.I."/>
            <person name="Rusch D."/>
            <person name="Podicherti R."/>
            <person name="Tsui H.-C.T."/>
            <person name="Winkler M.E."/>
        </authorList>
    </citation>
    <scope>NUCLEOTIDE SEQUENCE</scope>
</reference>
<accession>A0A382BIX9</accession>
<proteinExistence type="predicted"/>
<dbReference type="PANTHER" id="PTHR34846:SF5">
    <property type="entry name" value="CARBOXYMUCONOLACTONE DECARBOXYLASE-LIKE DOMAIN-CONTAINING PROTEIN"/>
    <property type="match status" value="1"/>
</dbReference>
<dbReference type="EMBL" id="UINC01029832">
    <property type="protein sequence ID" value="SVB13232.1"/>
    <property type="molecule type" value="Genomic_DNA"/>
</dbReference>
<protein>
    <recommendedName>
        <fullName evidence="1">Carboxymuconolactone decarboxylase-like domain-containing protein</fullName>
    </recommendedName>
</protein>